<dbReference type="RefSeq" id="WP_107848187.1">
    <property type="nucleotide sequence ID" value="NZ_CP049234.1"/>
</dbReference>
<evidence type="ECO:0000256" key="4">
    <source>
        <dbReference type="ARBA" id="ARBA00022759"/>
    </source>
</evidence>
<dbReference type="Proteomes" id="UP000594571">
    <property type="component" value="Chromosome"/>
</dbReference>
<keyword evidence="7" id="KW-0698">rRNA processing</keyword>
<keyword evidence="4 7" id="KW-0255">Endonuclease</keyword>
<keyword evidence="7" id="KW-0963">Cytoplasm</keyword>
<comment type="function">
    <text evidence="7">Single strand-specific metallo-endoribonuclease involved in late-stage 70S ribosome quality control and in maturation of the 3' terminus of the 16S rRNA.</text>
</comment>
<proteinExistence type="inferred from homology"/>
<evidence type="ECO:0000256" key="7">
    <source>
        <dbReference type="HAMAP-Rule" id="MF_00009"/>
    </source>
</evidence>
<dbReference type="Gene3D" id="3.40.390.30">
    <property type="entry name" value="Metalloproteases ('zincins'), catalytic domain"/>
    <property type="match status" value="1"/>
</dbReference>
<feature type="binding site" evidence="7">
    <location>
        <position position="104"/>
    </location>
    <ligand>
        <name>Zn(2+)</name>
        <dbReference type="ChEBI" id="CHEBI:29105"/>
        <note>catalytic</note>
    </ligand>
</feature>
<protein>
    <recommendedName>
        <fullName evidence="7">Endoribonuclease YbeY</fullName>
        <ecNumber evidence="7">3.1.-.-</ecNumber>
    </recommendedName>
</protein>
<evidence type="ECO:0000256" key="5">
    <source>
        <dbReference type="ARBA" id="ARBA00022801"/>
    </source>
</evidence>
<dbReference type="Pfam" id="PF02130">
    <property type="entry name" value="YbeY"/>
    <property type="match status" value="1"/>
</dbReference>
<comment type="similarity">
    <text evidence="1 7">Belongs to the endoribonuclease YbeY family.</text>
</comment>
<feature type="binding site" evidence="7">
    <location>
        <position position="98"/>
    </location>
    <ligand>
        <name>Zn(2+)</name>
        <dbReference type="ChEBI" id="CHEBI:29105"/>
        <note>catalytic</note>
    </ligand>
</feature>
<reference evidence="8 9" key="2">
    <citation type="journal article" date="2020" name="Microb. Genom.">
        <title>Analysis of complete Campylobacter concisus genomes identifies genomospecies features, secretion systems and novel plasmids and their association with severe ulcerative colitis.</title>
        <authorList>
            <person name="Liu F."/>
            <person name="Chen S."/>
            <person name="Luu L.D.W."/>
            <person name="Lee S.A."/>
            <person name="Tay A.C.Y."/>
            <person name="Wu R."/>
            <person name="Riordan S.M."/>
            <person name="Lan R."/>
            <person name="Liu L."/>
            <person name="Zhang L."/>
        </authorList>
    </citation>
    <scope>NUCLEOTIDE SEQUENCE [LARGE SCALE GENOMIC DNA]</scope>
    <source>
        <strain evidence="8 9">H16O-S1</strain>
    </source>
</reference>
<dbReference type="AlphaFoldDB" id="A0A7S9RSV5"/>
<evidence type="ECO:0000313" key="9">
    <source>
        <dbReference type="Proteomes" id="UP000594571"/>
    </source>
</evidence>
<evidence type="ECO:0000256" key="3">
    <source>
        <dbReference type="ARBA" id="ARBA00022723"/>
    </source>
</evidence>
<dbReference type="GO" id="GO:0006364">
    <property type="term" value="P:rRNA processing"/>
    <property type="evidence" value="ECO:0007669"/>
    <property type="project" value="UniProtKB-UniRule"/>
</dbReference>
<reference evidence="8 9" key="1">
    <citation type="journal article" date="2018" name="Emerg. Microbes Infect.">
        <title>Genomic analysis of oral Campylobacter concisus strains identified a potential bacterial molecular marker associated with active Crohn's disease.</title>
        <authorList>
            <person name="Liu F."/>
            <person name="Ma R."/>
            <person name="Tay C.Y.A."/>
            <person name="Octavia S."/>
            <person name="Lan R."/>
            <person name="Chung H.K.L."/>
            <person name="Riordan S.M."/>
            <person name="Grimm M.C."/>
            <person name="Leong R.W."/>
            <person name="Tanaka M.M."/>
            <person name="Connor S."/>
            <person name="Zhang L."/>
        </authorList>
    </citation>
    <scope>NUCLEOTIDE SEQUENCE [LARGE SCALE GENOMIC DNA]</scope>
    <source>
        <strain evidence="8 9">H16O-S1</strain>
    </source>
</reference>
<dbReference type="GO" id="GO:0004222">
    <property type="term" value="F:metalloendopeptidase activity"/>
    <property type="evidence" value="ECO:0007669"/>
    <property type="project" value="InterPro"/>
</dbReference>
<dbReference type="SUPFAM" id="SSF55486">
    <property type="entry name" value="Metalloproteases ('zincins'), catalytic domain"/>
    <property type="match status" value="1"/>
</dbReference>
<dbReference type="HAMAP" id="MF_00009">
    <property type="entry name" value="Endoribonucl_YbeY"/>
    <property type="match status" value="1"/>
</dbReference>
<keyword evidence="6 7" id="KW-0862">Zinc</keyword>
<keyword evidence="2 7" id="KW-0540">Nuclease</keyword>
<keyword evidence="7" id="KW-0690">Ribosome biogenesis</keyword>
<accession>A0A7S9RSV5</accession>
<dbReference type="PROSITE" id="PS01306">
    <property type="entry name" value="UPF0054"/>
    <property type="match status" value="1"/>
</dbReference>
<dbReference type="InterPro" id="IPR023091">
    <property type="entry name" value="MetalPrtase_cat_dom_sf_prd"/>
</dbReference>
<evidence type="ECO:0000313" key="8">
    <source>
        <dbReference type="EMBL" id="QPH97304.1"/>
    </source>
</evidence>
<keyword evidence="5 7" id="KW-0378">Hydrolase</keyword>
<feature type="binding site" evidence="7">
    <location>
        <position position="94"/>
    </location>
    <ligand>
        <name>Zn(2+)</name>
        <dbReference type="ChEBI" id="CHEBI:29105"/>
        <note>catalytic</note>
    </ligand>
</feature>
<evidence type="ECO:0000256" key="1">
    <source>
        <dbReference type="ARBA" id="ARBA00010875"/>
    </source>
</evidence>
<sequence>MILCEESYPEILDQICSYLTPGEVELLFINKDEMRELNSSERGIDKTTDVLSFPLELVIHAPLGSVVINKDMVKEKAAELNHSEEAETALLFTHGLLHILGYDHEKDDGQMREKECEVIAKFDLPKSLIVRSENVRLIDLINSNNKDNLKK</sequence>
<dbReference type="GO" id="GO:0008270">
    <property type="term" value="F:zinc ion binding"/>
    <property type="evidence" value="ECO:0007669"/>
    <property type="project" value="UniProtKB-UniRule"/>
</dbReference>
<dbReference type="InterPro" id="IPR020549">
    <property type="entry name" value="YbeY_CS"/>
</dbReference>
<keyword evidence="3 7" id="KW-0479">Metal-binding</keyword>
<comment type="cofactor">
    <cofactor evidence="7">
        <name>Zn(2+)</name>
        <dbReference type="ChEBI" id="CHEBI:29105"/>
    </cofactor>
    <text evidence="7">Binds 1 zinc ion.</text>
</comment>
<dbReference type="InterPro" id="IPR002036">
    <property type="entry name" value="YbeY"/>
</dbReference>
<dbReference type="GO" id="GO:0004521">
    <property type="term" value="F:RNA endonuclease activity"/>
    <property type="evidence" value="ECO:0007669"/>
    <property type="project" value="UniProtKB-UniRule"/>
</dbReference>
<comment type="subcellular location">
    <subcellularLocation>
        <location evidence="7">Cytoplasm</location>
    </subcellularLocation>
</comment>
<dbReference type="PANTHER" id="PTHR46986:SF1">
    <property type="entry name" value="ENDORIBONUCLEASE YBEY, CHLOROPLASTIC"/>
    <property type="match status" value="1"/>
</dbReference>
<name>A0A7S9RSV5_9BACT</name>
<evidence type="ECO:0000256" key="2">
    <source>
        <dbReference type="ARBA" id="ARBA00022722"/>
    </source>
</evidence>
<dbReference type="GO" id="GO:0005737">
    <property type="term" value="C:cytoplasm"/>
    <property type="evidence" value="ECO:0007669"/>
    <property type="project" value="UniProtKB-SubCell"/>
</dbReference>
<gene>
    <name evidence="7 8" type="primary">ybeY</name>
    <name evidence="8" type="ORF">CVS89_03290</name>
</gene>
<dbReference type="EMBL" id="CP049263">
    <property type="protein sequence ID" value="QPH97304.1"/>
    <property type="molecule type" value="Genomic_DNA"/>
</dbReference>
<dbReference type="NCBIfam" id="TIGR00043">
    <property type="entry name" value="rRNA maturation RNase YbeY"/>
    <property type="match status" value="1"/>
</dbReference>
<dbReference type="EC" id="3.1.-.-" evidence="7"/>
<evidence type="ECO:0000256" key="6">
    <source>
        <dbReference type="ARBA" id="ARBA00022833"/>
    </source>
</evidence>
<dbReference type="PANTHER" id="PTHR46986">
    <property type="entry name" value="ENDORIBONUCLEASE YBEY, CHLOROPLASTIC"/>
    <property type="match status" value="1"/>
</dbReference>
<organism evidence="8 9">
    <name type="scientific">Campylobacter concisus</name>
    <dbReference type="NCBI Taxonomy" id="199"/>
    <lineage>
        <taxon>Bacteria</taxon>
        <taxon>Pseudomonadati</taxon>
        <taxon>Campylobacterota</taxon>
        <taxon>Epsilonproteobacteria</taxon>
        <taxon>Campylobacterales</taxon>
        <taxon>Campylobacteraceae</taxon>
        <taxon>Campylobacter</taxon>
    </lineage>
</organism>